<dbReference type="SMART" id="SM00155">
    <property type="entry name" value="PLDc"/>
    <property type="match status" value="2"/>
</dbReference>
<comment type="pathway">
    <text evidence="1 10">Phospholipid metabolism; phosphatidylglycerol biosynthesis; phosphatidylglycerol from CDP-diacylglycerol: step 1/2.</text>
</comment>
<dbReference type="GO" id="GO:0008444">
    <property type="term" value="F:CDP-diacylglycerol-glycerol-3-phosphate 3-phosphatidyltransferase activity"/>
    <property type="evidence" value="ECO:0007669"/>
    <property type="project" value="UniProtKB-EC"/>
</dbReference>
<keyword evidence="8 10" id="KW-1208">Phospholipid metabolism</keyword>
<dbReference type="EMBL" id="LJSK01000049">
    <property type="protein sequence ID" value="KPI88471.1"/>
    <property type="molecule type" value="Genomic_DNA"/>
</dbReference>
<comment type="caution">
    <text evidence="14">The sequence shown here is derived from an EMBL/GenBank/DDBJ whole genome shotgun (WGS) entry which is preliminary data.</text>
</comment>
<evidence type="ECO:0000256" key="8">
    <source>
        <dbReference type="ARBA" id="ARBA00023264"/>
    </source>
</evidence>
<evidence type="ECO:0000256" key="10">
    <source>
        <dbReference type="RuleBase" id="RU365024"/>
    </source>
</evidence>
<keyword evidence="10" id="KW-0496">Mitochondrion</keyword>
<keyword evidence="4 10" id="KW-0808">Transferase</keyword>
<dbReference type="PANTHER" id="PTHR12586:SF1">
    <property type="entry name" value="CDP-DIACYLGLYCEROL--GLYCEROL-3-PHOSPHATE 3-PHOSPHATIDYLTRANSFERASE, MITOCHONDRIAL"/>
    <property type="match status" value="1"/>
</dbReference>
<dbReference type="OMA" id="DYFATRM"/>
<comment type="catalytic activity">
    <reaction evidence="9 10">
        <text>a CDP-1,2-diacyl-sn-glycerol + sn-glycerol 3-phosphate = a 1,2-diacyl-sn-glycero-3-phospho-(1'-sn-glycero-3'-phosphate) + CMP + H(+)</text>
        <dbReference type="Rhea" id="RHEA:12593"/>
        <dbReference type="ChEBI" id="CHEBI:15378"/>
        <dbReference type="ChEBI" id="CHEBI:57597"/>
        <dbReference type="ChEBI" id="CHEBI:58332"/>
        <dbReference type="ChEBI" id="CHEBI:60110"/>
        <dbReference type="ChEBI" id="CHEBI:60377"/>
        <dbReference type="EC" id="2.7.8.5"/>
    </reaction>
</comment>
<dbReference type="CDD" id="cd09137">
    <property type="entry name" value="PLDc_PGS1_euk_2"/>
    <property type="match status" value="1"/>
</dbReference>
<evidence type="ECO:0000256" key="5">
    <source>
        <dbReference type="ARBA" id="ARBA00022737"/>
    </source>
</evidence>
<keyword evidence="7 10" id="KW-0594">Phospholipid biosynthesis</keyword>
<keyword evidence="15" id="KW-1185">Reference proteome</keyword>
<keyword evidence="3 10" id="KW-0444">Lipid biosynthesis</keyword>
<dbReference type="PANTHER" id="PTHR12586">
    <property type="entry name" value="CDP-DIACYLGLYCEROL--SERINE O-PHOSPHATIDYLTRANSFERASE"/>
    <property type="match status" value="1"/>
</dbReference>
<name>A0A0N1ILX1_LEPSE</name>
<evidence type="ECO:0000256" key="9">
    <source>
        <dbReference type="ARBA" id="ARBA00048586"/>
    </source>
</evidence>
<dbReference type="VEuPathDB" id="TriTrypDB:Lsey_0049_0180"/>
<sequence length="684" mass="75536">MYAALLCLIIWAVAAATTFLFFGDAGAADEAPADAFGFSAAAGEDAAAAVPQSLACEGTAHIQRLLTQSGVPPQQQEMISFLGRHCCVLPVESHTVRVLTHPIAFYEELKRRVMAAQRSITLSALYIGDGPLSAAFVSCLEEKVRWAAAGGHPFSITILLDYNRMLDRRNLVTLKTLMELAERTGSASSLSAVALRSTSSVSSSSDEDRDLDKEDKGDEETSTAATGVEVRLYLYQNPSKWNRFFAPLGRAKEALGVQHTKIFVFDERHTFLTGANLSDDYFATRMDRYLIVEDNPLVGRWFDRLVRTLNRISHPVVCRKEFTQTFPQGVPLVCEEHGSDATTMATGGVLPSFLSCARRVLGRAVRVVHCPASPASKAGSPTLHRRSNLVILPNALKVDPSTDTEAFCSKTRVLLQEFADWARQLCTQQRVEWSRYDSFLFPTLQVGRAGVYHDSTVVKQLLRLSTAEDHIFLTSPYLNMYCSFVDELLHGSSHVDCITASVQTNGWNGHHGMAGRIPLFYLQLERSFYYLMKAYRCLHRVHIREFSVEGLTFHAKGLWFTGLESPHPSSPVPTKSAADRKDGEADRPARSDDAAPTCCPQQISAPYLVAYGSTNYGYRSVHKDIEAEAFLLTTNDALRAVLRDELLFLLKQSVPVTEAGFVGTAAGRFQPVVSLMARLGQDFL</sequence>
<evidence type="ECO:0000256" key="6">
    <source>
        <dbReference type="ARBA" id="ARBA00023098"/>
    </source>
</evidence>
<dbReference type="OrthoDB" id="10250191at2759"/>
<dbReference type="Pfam" id="PF00614">
    <property type="entry name" value="PLDc"/>
    <property type="match status" value="1"/>
</dbReference>
<dbReference type="SUPFAM" id="SSF56024">
    <property type="entry name" value="Phospholipase D/nuclease"/>
    <property type="match status" value="1"/>
</dbReference>
<evidence type="ECO:0000259" key="13">
    <source>
        <dbReference type="PROSITE" id="PS50035"/>
    </source>
</evidence>
<evidence type="ECO:0000256" key="1">
    <source>
        <dbReference type="ARBA" id="ARBA00005042"/>
    </source>
</evidence>
<feature type="compositionally biased region" description="Basic and acidic residues" evidence="11">
    <location>
        <begin position="577"/>
        <end position="593"/>
    </location>
</feature>
<dbReference type="InterPro" id="IPR001736">
    <property type="entry name" value="PLipase_D/transphosphatidylase"/>
</dbReference>
<feature type="chain" id="PRO_5005874020" description="CDP-diacylglycerol--glycerol-3-phosphate 3-phosphatidyltransferase" evidence="12">
    <location>
        <begin position="17"/>
        <end position="684"/>
    </location>
</feature>
<evidence type="ECO:0000256" key="11">
    <source>
        <dbReference type="SAM" id="MobiDB-lite"/>
    </source>
</evidence>
<keyword evidence="12" id="KW-0732">Signal</keyword>
<dbReference type="UniPathway" id="UPA00084">
    <property type="reaction ID" value="UER00503"/>
</dbReference>
<keyword evidence="10" id="KW-0067">ATP-binding</keyword>
<proteinExistence type="inferred from homology"/>
<feature type="region of interest" description="Disordered" evidence="11">
    <location>
        <begin position="565"/>
        <end position="596"/>
    </location>
</feature>
<gene>
    <name evidence="14" type="ORF">ABL78_2433</name>
</gene>
<protein>
    <recommendedName>
        <fullName evidence="10">CDP-diacylglycerol--glycerol-3-phosphate 3-phosphatidyltransferase</fullName>
        <ecNumber evidence="10">2.7.8.5</ecNumber>
    </recommendedName>
</protein>
<feature type="domain" description="PLD phosphodiesterase" evidence="13">
    <location>
        <begin position="254"/>
        <end position="281"/>
    </location>
</feature>
<evidence type="ECO:0000313" key="15">
    <source>
        <dbReference type="Proteomes" id="UP000038009"/>
    </source>
</evidence>
<comment type="similarity">
    <text evidence="2 10">Belongs to the CDP-alcohol phosphatidyltransferase class-II family.</text>
</comment>
<dbReference type="AlphaFoldDB" id="A0A0N1ILX1"/>
<dbReference type="InterPro" id="IPR016270">
    <property type="entry name" value="PGS1"/>
</dbReference>
<dbReference type="GO" id="GO:0005524">
    <property type="term" value="F:ATP binding"/>
    <property type="evidence" value="ECO:0007669"/>
    <property type="project" value="UniProtKB-KW"/>
</dbReference>
<dbReference type="PROSITE" id="PS50035">
    <property type="entry name" value="PLD"/>
    <property type="match status" value="1"/>
</dbReference>
<dbReference type="GO" id="GO:0032049">
    <property type="term" value="P:cardiolipin biosynthetic process"/>
    <property type="evidence" value="ECO:0007669"/>
    <property type="project" value="InterPro"/>
</dbReference>
<keyword evidence="10" id="KW-0547">Nucleotide-binding</keyword>
<dbReference type="Proteomes" id="UP000038009">
    <property type="component" value="Unassembled WGS sequence"/>
</dbReference>
<evidence type="ECO:0000313" key="14">
    <source>
        <dbReference type="EMBL" id="KPI88471.1"/>
    </source>
</evidence>
<comment type="function">
    <text evidence="10">Functions in the biosynthesis of the anionic phospholipids phosphatidylglycerol and cardiolipin.</text>
</comment>
<keyword evidence="5" id="KW-0677">Repeat</keyword>
<feature type="region of interest" description="Disordered" evidence="11">
    <location>
        <begin position="201"/>
        <end position="223"/>
    </location>
</feature>
<dbReference type="EC" id="2.7.8.5" evidence="10"/>
<evidence type="ECO:0000256" key="12">
    <source>
        <dbReference type="SAM" id="SignalP"/>
    </source>
</evidence>
<keyword evidence="6 10" id="KW-0443">Lipid metabolism</keyword>
<evidence type="ECO:0000256" key="4">
    <source>
        <dbReference type="ARBA" id="ARBA00022679"/>
    </source>
</evidence>
<dbReference type="GO" id="GO:0005739">
    <property type="term" value="C:mitochondrion"/>
    <property type="evidence" value="ECO:0007669"/>
    <property type="project" value="UniProtKB-SubCell"/>
</dbReference>
<evidence type="ECO:0000256" key="3">
    <source>
        <dbReference type="ARBA" id="ARBA00022516"/>
    </source>
</evidence>
<evidence type="ECO:0000256" key="2">
    <source>
        <dbReference type="ARBA" id="ARBA00010682"/>
    </source>
</evidence>
<reference evidence="14 15" key="1">
    <citation type="journal article" date="2015" name="PLoS Pathog.">
        <title>Leptomonas seymouri: Adaptations to the Dixenous Life Cycle Analyzed by Genome Sequencing, Transcriptome Profiling and Co-infection with Leishmania donovani.</title>
        <authorList>
            <person name="Kraeva N."/>
            <person name="Butenko A."/>
            <person name="Hlavacova J."/>
            <person name="Kostygov A."/>
            <person name="Myskova J."/>
            <person name="Grybchuk D."/>
            <person name="Lestinova T."/>
            <person name="Votypka J."/>
            <person name="Volf P."/>
            <person name="Opperdoes F."/>
            <person name="Flegontov P."/>
            <person name="Lukes J."/>
            <person name="Yurchenko V."/>
        </authorList>
    </citation>
    <scope>NUCLEOTIDE SEQUENCE [LARGE SCALE GENOMIC DNA]</scope>
    <source>
        <strain evidence="14 15">ATCC 30220</strain>
    </source>
</reference>
<feature type="signal peptide" evidence="12">
    <location>
        <begin position="1"/>
        <end position="16"/>
    </location>
</feature>
<comment type="subcellular location">
    <subcellularLocation>
        <location evidence="10">Mitochondrion</location>
    </subcellularLocation>
</comment>
<dbReference type="Gene3D" id="3.30.870.10">
    <property type="entry name" value="Endonuclease Chain A"/>
    <property type="match status" value="2"/>
</dbReference>
<evidence type="ECO:0000256" key="7">
    <source>
        <dbReference type="ARBA" id="ARBA00023209"/>
    </source>
</evidence>
<organism evidence="14 15">
    <name type="scientific">Leptomonas seymouri</name>
    <dbReference type="NCBI Taxonomy" id="5684"/>
    <lineage>
        <taxon>Eukaryota</taxon>
        <taxon>Discoba</taxon>
        <taxon>Euglenozoa</taxon>
        <taxon>Kinetoplastea</taxon>
        <taxon>Metakinetoplastina</taxon>
        <taxon>Trypanosomatida</taxon>
        <taxon>Trypanosomatidae</taxon>
        <taxon>Leishmaniinae</taxon>
        <taxon>Leptomonas</taxon>
    </lineage>
</organism>
<accession>A0A0N1ILX1</accession>